<feature type="compositionally biased region" description="Polar residues" evidence="1">
    <location>
        <begin position="34"/>
        <end position="44"/>
    </location>
</feature>
<evidence type="ECO:0000313" key="3">
    <source>
        <dbReference type="EMBL" id="CAD9525878.1"/>
    </source>
</evidence>
<gene>
    <name evidence="2" type="ORF">AAND1436_LOCUS43044</name>
    <name evidence="3" type="ORF">AAND1436_LOCUS43045</name>
</gene>
<feature type="region of interest" description="Disordered" evidence="1">
    <location>
        <begin position="34"/>
        <end position="115"/>
    </location>
</feature>
<evidence type="ECO:0000313" key="2">
    <source>
        <dbReference type="EMBL" id="CAD9525875.1"/>
    </source>
</evidence>
<feature type="compositionally biased region" description="Basic and acidic residues" evidence="1">
    <location>
        <begin position="100"/>
        <end position="111"/>
    </location>
</feature>
<organism evidence="3">
    <name type="scientific">Alexandrium andersonii</name>
    <dbReference type="NCBI Taxonomy" id="327968"/>
    <lineage>
        <taxon>Eukaryota</taxon>
        <taxon>Sar</taxon>
        <taxon>Alveolata</taxon>
        <taxon>Dinophyceae</taxon>
        <taxon>Gonyaulacales</taxon>
        <taxon>Pyrocystaceae</taxon>
        <taxon>Alexandrium</taxon>
    </lineage>
</organism>
<reference evidence="3" key="1">
    <citation type="submission" date="2021-01" db="EMBL/GenBank/DDBJ databases">
        <authorList>
            <person name="Corre E."/>
            <person name="Pelletier E."/>
            <person name="Niang G."/>
            <person name="Scheremetjew M."/>
            <person name="Finn R."/>
            <person name="Kale V."/>
            <person name="Holt S."/>
            <person name="Cochrane G."/>
            <person name="Meng A."/>
            <person name="Brown T."/>
            <person name="Cohen L."/>
        </authorList>
    </citation>
    <scope>NUCLEOTIDE SEQUENCE</scope>
    <source>
        <strain evidence="3">CCMP2222</strain>
    </source>
</reference>
<evidence type="ECO:0000256" key="1">
    <source>
        <dbReference type="SAM" id="MobiDB-lite"/>
    </source>
</evidence>
<dbReference type="AlphaFoldDB" id="A0A6U6WK10"/>
<name>A0A6U6WK10_9DINO</name>
<protein>
    <recommendedName>
        <fullName evidence="4">C3H1-type domain-containing protein</fullName>
    </recommendedName>
</protein>
<dbReference type="EMBL" id="HBGQ01090299">
    <property type="protein sequence ID" value="CAD9525878.1"/>
    <property type="molecule type" value="Transcribed_RNA"/>
</dbReference>
<evidence type="ECO:0008006" key="4">
    <source>
        <dbReference type="Google" id="ProtNLM"/>
    </source>
</evidence>
<sequence length="186" mass="19896">MAGASSSWQRPPSASAAAANDAQHIIYGSLQEGISSSLTGSSGENMRCVAESVAEFRPSDSTGTDASPGRALSPHSTGRTPKSRGKKVEEPSFSLASVEEQAKPDHEEAKPDPNYSVGALNHGRGTCKPCAWRWKPTGCNKGAGCDFCHACPRGRFEALRKEKDIQIRDAKWTARGDPRAPKKMQL</sequence>
<proteinExistence type="predicted"/>
<accession>A0A6U6WK10</accession>
<dbReference type="EMBL" id="HBGQ01090298">
    <property type="protein sequence ID" value="CAD9525875.1"/>
    <property type="molecule type" value="Transcribed_RNA"/>
</dbReference>